<organism evidence="6 7">
    <name type="scientific">Ruania alkalisoli</name>
    <dbReference type="NCBI Taxonomy" id="2779775"/>
    <lineage>
        <taxon>Bacteria</taxon>
        <taxon>Bacillati</taxon>
        <taxon>Actinomycetota</taxon>
        <taxon>Actinomycetes</taxon>
        <taxon>Micrococcales</taxon>
        <taxon>Ruaniaceae</taxon>
        <taxon>Ruania</taxon>
    </lineage>
</organism>
<dbReference type="GO" id="GO:0000160">
    <property type="term" value="P:phosphorelay signal transduction system"/>
    <property type="evidence" value="ECO:0007669"/>
    <property type="project" value="InterPro"/>
</dbReference>
<proteinExistence type="predicted"/>
<feature type="modified residue" description="4-aspartylphosphate" evidence="3">
    <location>
        <position position="57"/>
    </location>
</feature>
<evidence type="ECO:0000259" key="5">
    <source>
        <dbReference type="PROSITE" id="PS50110"/>
    </source>
</evidence>
<dbReference type="InterPro" id="IPR058245">
    <property type="entry name" value="NreC/VraR/RcsB-like_REC"/>
</dbReference>
<dbReference type="KEGG" id="halt:IM660_18035"/>
<feature type="domain" description="HTH luxR-type" evidence="4">
    <location>
        <begin position="139"/>
        <end position="204"/>
    </location>
</feature>
<dbReference type="SMART" id="SM00448">
    <property type="entry name" value="REC"/>
    <property type="match status" value="1"/>
</dbReference>
<dbReference type="GO" id="GO:0003677">
    <property type="term" value="F:DNA binding"/>
    <property type="evidence" value="ECO:0007669"/>
    <property type="project" value="UniProtKB-KW"/>
</dbReference>
<dbReference type="Pfam" id="PF00072">
    <property type="entry name" value="Response_reg"/>
    <property type="match status" value="1"/>
</dbReference>
<evidence type="ECO:0000256" key="3">
    <source>
        <dbReference type="PROSITE-ProRule" id="PRU00169"/>
    </source>
</evidence>
<dbReference type="SMART" id="SM00421">
    <property type="entry name" value="HTH_LUXR"/>
    <property type="match status" value="1"/>
</dbReference>
<dbReference type="GO" id="GO:0006355">
    <property type="term" value="P:regulation of DNA-templated transcription"/>
    <property type="evidence" value="ECO:0007669"/>
    <property type="project" value="InterPro"/>
</dbReference>
<dbReference type="PANTHER" id="PTHR45566">
    <property type="entry name" value="HTH-TYPE TRANSCRIPTIONAL REGULATOR YHJB-RELATED"/>
    <property type="match status" value="1"/>
</dbReference>
<accession>A0A7M1SU44</accession>
<dbReference type="EMBL" id="CP063169">
    <property type="protein sequence ID" value="QOR70464.1"/>
    <property type="molecule type" value="Genomic_DNA"/>
</dbReference>
<dbReference type="AlphaFoldDB" id="A0A7M1SU44"/>
<dbReference type="Pfam" id="PF00196">
    <property type="entry name" value="GerE"/>
    <property type="match status" value="1"/>
</dbReference>
<dbReference type="PROSITE" id="PS50110">
    <property type="entry name" value="RESPONSE_REGULATORY"/>
    <property type="match status" value="1"/>
</dbReference>
<dbReference type="InterPro" id="IPR000792">
    <property type="entry name" value="Tscrpt_reg_LuxR_C"/>
</dbReference>
<reference evidence="6 7" key="1">
    <citation type="submission" date="2020-10" db="EMBL/GenBank/DDBJ databases">
        <title>Haloactinobacterium sp. RN3S43, a bacterium isolated from saline soil.</title>
        <authorList>
            <person name="Sun J.-Q."/>
        </authorList>
    </citation>
    <scope>NUCLEOTIDE SEQUENCE [LARGE SCALE GENOMIC DNA]</scope>
    <source>
        <strain evidence="6 7">RN3S43</strain>
    </source>
</reference>
<dbReference type="SUPFAM" id="SSF46894">
    <property type="entry name" value="C-terminal effector domain of the bipartite response regulators"/>
    <property type="match status" value="1"/>
</dbReference>
<gene>
    <name evidence="6" type="ORF">IM660_18035</name>
</gene>
<dbReference type="InterPro" id="IPR016032">
    <property type="entry name" value="Sig_transdc_resp-reg_C-effctor"/>
</dbReference>
<dbReference type="PROSITE" id="PS50043">
    <property type="entry name" value="HTH_LUXR_2"/>
    <property type="match status" value="1"/>
</dbReference>
<dbReference type="PANTHER" id="PTHR45566:SF2">
    <property type="entry name" value="NARL SUBFAMILY"/>
    <property type="match status" value="1"/>
</dbReference>
<keyword evidence="1 3" id="KW-0597">Phosphoprotein</keyword>
<dbReference type="InterPro" id="IPR001789">
    <property type="entry name" value="Sig_transdc_resp-reg_receiver"/>
</dbReference>
<sequence length="211" mass="22273">MANQVRVLVADGQEIFRRGLTGVLGLTADLTVVAEAGTVDAATRRAGLMRPDLLLVDLELPGGGGLGVVREVRSGLPLVRSVVLTCSDDGGARSAAREAGAHAFVLKSARCTELVDIARSVAAGKTLLRQSLGLACIAGGNATPVLTLNEWRIVDLIGDGLSNREIGEALGIAEKTVKNHVTPVLAKMGLQRRTQIAAFAARRRDRDWHRV</sequence>
<dbReference type="CDD" id="cd17535">
    <property type="entry name" value="REC_NarL-like"/>
    <property type="match status" value="1"/>
</dbReference>
<dbReference type="Gene3D" id="3.40.50.2300">
    <property type="match status" value="1"/>
</dbReference>
<evidence type="ECO:0000256" key="2">
    <source>
        <dbReference type="ARBA" id="ARBA00023125"/>
    </source>
</evidence>
<dbReference type="InterPro" id="IPR051015">
    <property type="entry name" value="EvgA-like"/>
</dbReference>
<evidence type="ECO:0000313" key="6">
    <source>
        <dbReference type="EMBL" id="QOR70464.1"/>
    </source>
</evidence>
<dbReference type="PRINTS" id="PR00038">
    <property type="entry name" value="HTHLUXR"/>
</dbReference>
<dbReference type="CDD" id="cd06170">
    <property type="entry name" value="LuxR_C_like"/>
    <property type="match status" value="1"/>
</dbReference>
<dbReference type="SUPFAM" id="SSF52172">
    <property type="entry name" value="CheY-like"/>
    <property type="match status" value="1"/>
</dbReference>
<keyword evidence="2" id="KW-0238">DNA-binding</keyword>
<evidence type="ECO:0000256" key="1">
    <source>
        <dbReference type="ARBA" id="ARBA00022553"/>
    </source>
</evidence>
<dbReference type="Proteomes" id="UP000593758">
    <property type="component" value="Chromosome"/>
</dbReference>
<keyword evidence="7" id="KW-1185">Reference proteome</keyword>
<name>A0A7M1SU44_9MICO</name>
<evidence type="ECO:0000313" key="7">
    <source>
        <dbReference type="Proteomes" id="UP000593758"/>
    </source>
</evidence>
<feature type="domain" description="Response regulatory" evidence="5">
    <location>
        <begin position="6"/>
        <end position="122"/>
    </location>
</feature>
<dbReference type="InterPro" id="IPR011006">
    <property type="entry name" value="CheY-like_superfamily"/>
</dbReference>
<dbReference type="RefSeq" id="WP_193497144.1">
    <property type="nucleotide sequence ID" value="NZ_CP063169.1"/>
</dbReference>
<evidence type="ECO:0000259" key="4">
    <source>
        <dbReference type="PROSITE" id="PS50043"/>
    </source>
</evidence>
<protein>
    <submittedName>
        <fullName evidence="6">Response regulator transcription factor</fullName>
    </submittedName>
</protein>